<dbReference type="AlphaFoldDB" id="A0A0G4ELY1"/>
<reference evidence="2 3" key="1">
    <citation type="submission" date="2014-11" db="EMBL/GenBank/DDBJ databases">
        <authorList>
            <person name="Zhu J."/>
            <person name="Qi W."/>
            <person name="Song R."/>
        </authorList>
    </citation>
    <scope>NUCLEOTIDE SEQUENCE [LARGE SCALE GENOMIC DNA]</scope>
</reference>
<dbReference type="Proteomes" id="UP000041254">
    <property type="component" value="Unassembled WGS sequence"/>
</dbReference>
<protein>
    <submittedName>
        <fullName evidence="2">Uncharacterized protein</fullName>
    </submittedName>
</protein>
<dbReference type="VEuPathDB" id="CryptoDB:Vbra_12424"/>
<sequence length="456" mass="48101">MSASTPEESEGSYDPPSPSPAPSAGMASEKEKSEPPPLPRQPAAAAPPGKKAPPRPPPPPPTAKFPGDEEGGAAIDESPKFLRPSVSSVGKGPPKSKAAMEERRRSVEGKVVSLAQSTAPPGAPAKTKAPPPPAGPAKPKAGTISSVVGPKAKAYSAEEGQIDIEGDDKGGVGVGVGVGDVALHAGKRSAYVTSRSARQPMAVEESDEERDEHRKEPNRGTDRRRGRPLSCPGHHARAASLGRNSRSLLPRIARMKMKLRISRPSTRRPSCLLSSFEFGLPVGRRRRHVLKPPKEAYAYADVHVSLPASGWEPYVLAKPPIQWTFRSPPPSTLLGPVPQLLRPVTHPPATPNPAYAHGRADAGVSPSRQMLKLRHRFGAVVEGTQQPERGGVRAGRAGGGGRGVSGAGGSYACRLALASSPSSWYFGRPYKLYADPRTCAKGSRQFGLGEIVRPGW</sequence>
<accession>A0A0G4ELY1</accession>
<feature type="compositionally biased region" description="Pro residues" evidence="1">
    <location>
        <begin position="50"/>
        <end position="63"/>
    </location>
</feature>
<keyword evidence="3" id="KW-1185">Reference proteome</keyword>
<evidence type="ECO:0000313" key="3">
    <source>
        <dbReference type="Proteomes" id="UP000041254"/>
    </source>
</evidence>
<dbReference type="InParanoid" id="A0A0G4ELY1"/>
<name>A0A0G4ELY1_VITBC</name>
<gene>
    <name evidence="2" type="ORF">Vbra_12424</name>
</gene>
<feature type="region of interest" description="Disordered" evidence="1">
    <location>
        <begin position="1"/>
        <end position="177"/>
    </location>
</feature>
<evidence type="ECO:0000256" key="1">
    <source>
        <dbReference type="SAM" id="MobiDB-lite"/>
    </source>
</evidence>
<proteinExistence type="predicted"/>
<dbReference type="InterPro" id="IPR051425">
    <property type="entry name" value="Formin_Homology"/>
</dbReference>
<dbReference type="PANTHER" id="PTHR45725">
    <property type="entry name" value="FORMIN HOMOLOGY 2 FAMILY MEMBER"/>
    <property type="match status" value="1"/>
</dbReference>
<feature type="compositionally biased region" description="Basic and acidic residues" evidence="1">
    <location>
        <begin position="98"/>
        <end position="108"/>
    </location>
</feature>
<feature type="region of interest" description="Disordered" evidence="1">
    <location>
        <begin position="191"/>
        <end position="244"/>
    </location>
</feature>
<feature type="compositionally biased region" description="Low complexity" evidence="1">
    <location>
        <begin position="118"/>
        <end position="128"/>
    </location>
</feature>
<feature type="compositionally biased region" description="Basic and acidic residues" evidence="1">
    <location>
        <begin position="211"/>
        <end position="223"/>
    </location>
</feature>
<dbReference type="PANTHER" id="PTHR45725:SF20">
    <property type="entry name" value="C3H1-TYPE DOMAIN-CONTAINING PROTEIN-RELATED"/>
    <property type="match status" value="1"/>
</dbReference>
<organism evidence="2 3">
    <name type="scientific">Vitrella brassicaformis (strain CCMP3155)</name>
    <dbReference type="NCBI Taxonomy" id="1169540"/>
    <lineage>
        <taxon>Eukaryota</taxon>
        <taxon>Sar</taxon>
        <taxon>Alveolata</taxon>
        <taxon>Colpodellida</taxon>
        <taxon>Vitrellaceae</taxon>
        <taxon>Vitrella</taxon>
    </lineage>
</organism>
<dbReference type="EMBL" id="CDMY01000260">
    <property type="protein sequence ID" value="CEL97977.1"/>
    <property type="molecule type" value="Genomic_DNA"/>
</dbReference>
<evidence type="ECO:0000313" key="2">
    <source>
        <dbReference type="EMBL" id="CEL97977.1"/>
    </source>
</evidence>